<keyword evidence="1" id="KW-0472">Membrane</keyword>
<protein>
    <recommendedName>
        <fullName evidence="2">Distal membrane-arm assembly complex protein 1-like domain-containing protein</fullName>
    </recommendedName>
</protein>
<reference evidence="3" key="1">
    <citation type="submission" date="2021-12" db="EMBL/GenBank/DDBJ databases">
        <title>Convergent genome expansion in fungi linked to evolution of root-endophyte symbiosis.</title>
        <authorList>
            <consortium name="DOE Joint Genome Institute"/>
            <person name="Ke Y.-H."/>
            <person name="Bonito G."/>
            <person name="Liao H.-L."/>
            <person name="Looney B."/>
            <person name="Rojas-Flechas A."/>
            <person name="Nash J."/>
            <person name="Hameed K."/>
            <person name="Schadt C."/>
            <person name="Martin F."/>
            <person name="Crous P.W."/>
            <person name="Miettinen O."/>
            <person name="Magnuson J.K."/>
            <person name="Labbe J."/>
            <person name="Jacobson D."/>
            <person name="Doktycz M.J."/>
            <person name="Veneault-Fourrey C."/>
            <person name="Kuo A."/>
            <person name="Mondo S."/>
            <person name="Calhoun S."/>
            <person name="Riley R."/>
            <person name="Ohm R."/>
            <person name="LaButti K."/>
            <person name="Andreopoulos B."/>
            <person name="Pangilinan J."/>
            <person name="Nolan M."/>
            <person name="Tritt A."/>
            <person name="Clum A."/>
            <person name="Lipzen A."/>
            <person name="Daum C."/>
            <person name="Barry K."/>
            <person name="Grigoriev I.V."/>
            <person name="Vilgalys R."/>
        </authorList>
    </citation>
    <scope>NUCLEOTIDE SEQUENCE</scope>
    <source>
        <strain evidence="3">PMI_201</strain>
    </source>
</reference>
<dbReference type="Proteomes" id="UP001201262">
    <property type="component" value="Unassembled WGS sequence"/>
</dbReference>
<keyword evidence="1" id="KW-1133">Transmembrane helix</keyword>
<feature type="transmembrane region" description="Helical" evidence="1">
    <location>
        <begin position="77"/>
        <end position="95"/>
    </location>
</feature>
<gene>
    <name evidence="3" type="ORF">BGW36DRAFT_290451</name>
</gene>
<dbReference type="RefSeq" id="XP_046075286.1">
    <property type="nucleotide sequence ID" value="XM_046210765.1"/>
</dbReference>
<evidence type="ECO:0000256" key="1">
    <source>
        <dbReference type="SAM" id="Phobius"/>
    </source>
</evidence>
<sequence>MTASKDRAPWELKPEEVEKQIAGQQDYEDCLSCRLVGSGAFIGLGMYTYVQGMRNLKQQERAIMRSSTKYKMGSRQLGIATISASLVSLGVYRLFN</sequence>
<proteinExistence type="predicted"/>
<feature type="domain" description="Distal membrane-arm assembly complex protein 1-like" evidence="2">
    <location>
        <begin position="29"/>
        <end position="69"/>
    </location>
</feature>
<dbReference type="EMBL" id="JAJTJA010000003">
    <property type="protein sequence ID" value="KAH8701910.1"/>
    <property type="molecule type" value="Genomic_DNA"/>
</dbReference>
<dbReference type="AlphaFoldDB" id="A0AAD4L126"/>
<dbReference type="PANTHER" id="PTHR28048:SF1">
    <property type="entry name" value="ACR195WP"/>
    <property type="match status" value="1"/>
</dbReference>
<organism evidence="3 4">
    <name type="scientific">Talaromyces proteolyticus</name>
    <dbReference type="NCBI Taxonomy" id="1131652"/>
    <lineage>
        <taxon>Eukaryota</taxon>
        <taxon>Fungi</taxon>
        <taxon>Dikarya</taxon>
        <taxon>Ascomycota</taxon>
        <taxon>Pezizomycotina</taxon>
        <taxon>Eurotiomycetes</taxon>
        <taxon>Eurotiomycetidae</taxon>
        <taxon>Eurotiales</taxon>
        <taxon>Trichocomaceae</taxon>
        <taxon>Talaromyces</taxon>
        <taxon>Talaromyces sect. Bacilispori</taxon>
    </lineage>
</organism>
<dbReference type="InterPro" id="IPR053092">
    <property type="entry name" value="Mitochondrial_unc_protein"/>
</dbReference>
<evidence type="ECO:0000313" key="4">
    <source>
        <dbReference type="Proteomes" id="UP001201262"/>
    </source>
</evidence>
<dbReference type="GeneID" id="70241052"/>
<accession>A0AAD4L126</accession>
<dbReference type="PANTHER" id="PTHR28048">
    <property type="entry name" value="ACR195WP"/>
    <property type="match status" value="1"/>
</dbReference>
<feature type="transmembrane region" description="Helical" evidence="1">
    <location>
        <begin position="35"/>
        <end position="56"/>
    </location>
</feature>
<keyword evidence="1" id="KW-0812">Transmembrane</keyword>
<comment type="caution">
    <text evidence="3">The sequence shown here is derived from an EMBL/GenBank/DDBJ whole genome shotgun (WGS) entry which is preliminary data.</text>
</comment>
<evidence type="ECO:0000259" key="2">
    <source>
        <dbReference type="Pfam" id="PF15055"/>
    </source>
</evidence>
<dbReference type="InterPro" id="IPR028036">
    <property type="entry name" value="DMAC1-like_dom"/>
</dbReference>
<dbReference type="Pfam" id="PF15055">
    <property type="entry name" value="DMAC1_Dmo2"/>
    <property type="match status" value="1"/>
</dbReference>
<keyword evidence="4" id="KW-1185">Reference proteome</keyword>
<evidence type="ECO:0000313" key="3">
    <source>
        <dbReference type="EMBL" id="KAH8701910.1"/>
    </source>
</evidence>
<name>A0AAD4L126_9EURO</name>